<evidence type="ECO:0000256" key="3">
    <source>
        <dbReference type="ARBA" id="ARBA00022448"/>
    </source>
</evidence>
<dbReference type="AlphaFoldDB" id="A0A193GLH2"/>
<name>A0A193GLH2_9BORD</name>
<proteinExistence type="inferred from homology"/>
<accession>A0A193GLH2</accession>
<gene>
    <name evidence="9" type="ORF">BAU07_05125</name>
</gene>
<evidence type="ECO:0000256" key="6">
    <source>
        <dbReference type="ARBA" id="ARBA00023136"/>
    </source>
</evidence>
<keyword evidence="6" id="KW-0472">Membrane</keyword>
<dbReference type="InterPro" id="IPR010130">
    <property type="entry name" value="T1SS_OMP_TolC"/>
</dbReference>
<keyword evidence="3" id="KW-0813">Transport</keyword>
<feature type="region of interest" description="Disordered" evidence="8">
    <location>
        <begin position="221"/>
        <end position="244"/>
    </location>
</feature>
<dbReference type="GO" id="GO:1990281">
    <property type="term" value="C:efflux pump complex"/>
    <property type="evidence" value="ECO:0007669"/>
    <property type="project" value="TreeGrafter"/>
</dbReference>
<dbReference type="Pfam" id="PF02321">
    <property type="entry name" value="OEP"/>
    <property type="match status" value="2"/>
</dbReference>
<evidence type="ECO:0000256" key="2">
    <source>
        <dbReference type="ARBA" id="ARBA00007613"/>
    </source>
</evidence>
<keyword evidence="7" id="KW-0998">Cell outer membrane</keyword>
<dbReference type="GO" id="GO:0009279">
    <property type="term" value="C:cell outer membrane"/>
    <property type="evidence" value="ECO:0007669"/>
    <property type="project" value="UniProtKB-SubCell"/>
</dbReference>
<reference evidence="9 10" key="1">
    <citation type="submission" date="2016-06" db="EMBL/GenBank/DDBJ databases">
        <title>Complete genome sequences of Bordetella bronchialis and Bordetella flabilis.</title>
        <authorList>
            <person name="LiPuma J.J."/>
            <person name="Spilker T."/>
        </authorList>
    </citation>
    <scope>NUCLEOTIDE SEQUENCE [LARGE SCALE GENOMIC DNA]</scope>
    <source>
        <strain evidence="9 10">AU10664</strain>
    </source>
</reference>
<sequence>MLTASATAQTALPAEPAPSAQPATQQDGGTTLQQVVAQTLLGNPEIKARYNDFKAALEGQSIARGAFLPQLNGRAYLGREWRSNLPGQGSASWNRPGYNLELRQLLFDGFRTSSDYEQAGFDKLSRYYDLLATSDNIALQAAQAYLDVRRYRALEALARENYALHEQTLEQLRTRADSGVGRRVDHVQASGRLALAQTNLMTASANLNDVLQRFQRITGLSAPADLPEPPQVQDRLPSRPGNFDPSLRINPGLLAKQALLQAADAGTRSARGALAPKFELVGSTGTDTSQPGPEYRNVRGSNVQLVMSYNLYRGGADSARIRQSAAQSYAARDVRDYTCRNIQQDLAIAFNNDAHLRRALPFLRDHEVATAKVREAYRQQFQIGQRSLLDLLDTENELFESRRALTNATYDLQLAQYRWLALSHKLLPTLGLVPAQQDSPQESRKLQIGDDVIKLCNSTVPDAARLEPVRVHYSEGTLPPTLLPATAALTDGRSRPARP</sequence>
<evidence type="ECO:0008006" key="11">
    <source>
        <dbReference type="Google" id="ProtNLM"/>
    </source>
</evidence>
<dbReference type="EMBL" id="CP016172">
    <property type="protein sequence ID" value="ANN80251.1"/>
    <property type="molecule type" value="Genomic_DNA"/>
</dbReference>
<dbReference type="Proteomes" id="UP000091926">
    <property type="component" value="Chromosome"/>
</dbReference>
<feature type="compositionally biased region" description="Polar residues" evidence="8">
    <location>
        <begin position="21"/>
        <end position="30"/>
    </location>
</feature>
<dbReference type="InterPro" id="IPR003423">
    <property type="entry name" value="OMP_efflux"/>
</dbReference>
<evidence type="ECO:0000256" key="7">
    <source>
        <dbReference type="ARBA" id="ARBA00023237"/>
    </source>
</evidence>
<keyword evidence="10" id="KW-1185">Reference proteome</keyword>
<dbReference type="NCBIfam" id="TIGR01844">
    <property type="entry name" value="type_I_sec_TolC"/>
    <property type="match status" value="1"/>
</dbReference>
<feature type="compositionally biased region" description="Polar residues" evidence="8">
    <location>
        <begin position="1"/>
        <end position="10"/>
    </location>
</feature>
<dbReference type="Gene3D" id="1.20.1600.10">
    <property type="entry name" value="Outer membrane efflux proteins (OEP)"/>
    <property type="match status" value="1"/>
</dbReference>
<dbReference type="PANTHER" id="PTHR30026">
    <property type="entry name" value="OUTER MEMBRANE PROTEIN TOLC"/>
    <property type="match status" value="1"/>
</dbReference>
<dbReference type="GO" id="GO:0015562">
    <property type="term" value="F:efflux transmembrane transporter activity"/>
    <property type="evidence" value="ECO:0007669"/>
    <property type="project" value="InterPro"/>
</dbReference>
<evidence type="ECO:0000256" key="1">
    <source>
        <dbReference type="ARBA" id="ARBA00004442"/>
    </source>
</evidence>
<keyword evidence="4" id="KW-1134">Transmembrane beta strand</keyword>
<dbReference type="PANTHER" id="PTHR30026:SF22">
    <property type="entry name" value="OUTER MEMBRANE EFFLUX PROTEIN"/>
    <property type="match status" value="1"/>
</dbReference>
<dbReference type="SUPFAM" id="SSF56954">
    <property type="entry name" value="Outer membrane efflux proteins (OEP)"/>
    <property type="match status" value="1"/>
</dbReference>
<keyword evidence="5" id="KW-0812">Transmembrane</keyword>
<protein>
    <recommendedName>
        <fullName evidence="11">Agglutination protein</fullName>
    </recommendedName>
</protein>
<evidence type="ECO:0000313" key="9">
    <source>
        <dbReference type="EMBL" id="ANN80251.1"/>
    </source>
</evidence>
<dbReference type="STRING" id="463014.BAU07_05125"/>
<dbReference type="GO" id="GO:0015288">
    <property type="term" value="F:porin activity"/>
    <property type="evidence" value="ECO:0007669"/>
    <property type="project" value="TreeGrafter"/>
</dbReference>
<dbReference type="KEGG" id="bfz:BAU07_05125"/>
<feature type="region of interest" description="Disordered" evidence="8">
    <location>
        <begin position="1"/>
        <end position="30"/>
    </location>
</feature>
<dbReference type="InterPro" id="IPR051906">
    <property type="entry name" value="TolC-like"/>
</dbReference>
<evidence type="ECO:0000256" key="8">
    <source>
        <dbReference type="SAM" id="MobiDB-lite"/>
    </source>
</evidence>
<comment type="subcellular location">
    <subcellularLocation>
        <location evidence="1">Cell outer membrane</location>
    </subcellularLocation>
</comment>
<organism evidence="9 10">
    <name type="scientific">Bordetella flabilis</name>
    <dbReference type="NCBI Taxonomy" id="463014"/>
    <lineage>
        <taxon>Bacteria</taxon>
        <taxon>Pseudomonadati</taxon>
        <taxon>Pseudomonadota</taxon>
        <taxon>Betaproteobacteria</taxon>
        <taxon>Burkholderiales</taxon>
        <taxon>Alcaligenaceae</taxon>
        <taxon>Bordetella</taxon>
    </lineage>
</organism>
<comment type="similarity">
    <text evidence="2">Belongs to the outer membrane factor (OMF) (TC 1.B.17) family.</text>
</comment>
<evidence type="ECO:0000256" key="4">
    <source>
        <dbReference type="ARBA" id="ARBA00022452"/>
    </source>
</evidence>
<evidence type="ECO:0000256" key="5">
    <source>
        <dbReference type="ARBA" id="ARBA00022692"/>
    </source>
</evidence>
<evidence type="ECO:0000313" key="10">
    <source>
        <dbReference type="Proteomes" id="UP000091926"/>
    </source>
</evidence>